<evidence type="ECO:0000256" key="2">
    <source>
        <dbReference type="ARBA" id="ARBA00022898"/>
    </source>
</evidence>
<evidence type="ECO:0000259" key="4">
    <source>
        <dbReference type="Pfam" id="PF01168"/>
    </source>
</evidence>
<protein>
    <submittedName>
        <fullName evidence="5">Alanine/ornithine racemase family PLP-dependent enzyme</fullName>
    </submittedName>
</protein>
<evidence type="ECO:0000313" key="5">
    <source>
        <dbReference type="EMBL" id="MFD1039523.1"/>
    </source>
</evidence>
<comment type="cofactor">
    <cofactor evidence="1">
        <name>pyridoxal 5'-phosphate</name>
        <dbReference type="ChEBI" id="CHEBI:597326"/>
    </cofactor>
</comment>
<proteinExistence type="predicted"/>
<dbReference type="PANTHER" id="PTHR30511:SF3">
    <property type="entry name" value="LYSINE RACEMASE"/>
    <property type="match status" value="1"/>
</dbReference>
<keyword evidence="6" id="KW-1185">Reference proteome</keyword>
<evidence type="ECO:0000256" key="3">
    <source>
        <dbReference type="ARBA" id="ARBA00023235"/>
    </source>
</evidence>
<dbReference type="RefSeq" id="WP_390363183.1">
    <property type="nucleotide sequence ID" value="NZ_JBHTKJ010000038.1"/>
</dbReference>
<dbReference type="InterPro" id="IPR029066">
    <property type="entry name" value="PLP-binding_barrel"/>
</dbReference>
<dbReference type="InterPro" id="IPR001608">
    <property type="entry name" value="Ala_racemase_N"/>
</dbReference>
<dbReference type="SUPFAM" id="SSF51419">
    <property type="entry name" value="PLP-binding barrel"/>
    <property type="match status" value="1"/>
</dbReference>
<dbReference type="CDD" id="cd06815">
    <property type="entry name" value="PLPDE_III_AR_like_1"/>
    <property type="match status" value="1"/>
</dbReference>
<comment type="caution">
    <text evidence="5">The sequence shown here is derived from an EMBL/GenBank/DDBJ whole genome shotgun (WGS) entry which is preliminary data.</text>
</comment>
<dbReference type="PANTHER" id="PTHR30511">
    <property type="entry name" value="ALANINE RACEMASE"/>
    <property type="match status" value="1"/>
</dbReference>
<dbReference type="Pfam" id="PF01168">
    <property type="entry name" value="Ala_racemase_N"/>
    <property type="match status" value="1"/>
</dbReference>
<evidence type="ECO:0000256" key="1">
    <source>
        <dbReference type="ARBA" id="ARBA00001933"/>
    </source>
</evidence>
<accession>A0ABW3LNX7</accession>
<reference evidence="6" key="1">
    <citation type="journal article" date="2019" name="Int. J. Syst. Evol. Microbiol.">
        <title>The Global Catalogue of Microorganisms (GCM) 10K type strain sequencing project: providing services to taxonomists for standard genome sequencing and annotation.</title>
        <authorList>
            <consortium name="The Broad Institute Genomics Platform"/>
            <consortium name="The Broad Institute Genome Sequencing Center for Infectious Disease"/>
            <person name="Wu L."/>
            <person name="Ma J."/>
        </authorList>
    </citation>
    <scope>NUCLEOTIDE SEQUENCE [LARGE SCALE GENOMIC DNA]</scope>
    <source>
        <strain evidence="6">CCUG 56754</strain>
    </source>
</reference>
<dbReference type="Gene3D" id="3.20.20.10">
    <property type="entry name" value="Alanine racemase"/>
    <property type="match status" value="1"/>
</dbReference>
<gene>
    <name evidence="5" type="ORF">ACFQ3N_14125</name>
</gene>
<keyword evidence="3" id="KW-0413">Isomerase</keyword>
<dbReference type="EMBL" id="JBHTKJ010000038">
    <property type="protein sequence ID" value="MFD1039523.1"/>
    <property type="molecule type" value="Genomic_DNA"/>
</dbReference>
<organism evidence="5 6">
    <name type="scientific">Virgibacillus byunsanensis</name>
    <dbReference type="NCBI Taxonomy" id="570945"/>
    <lineage>
        <taxon>Bacteria</taxon>
        <taxon>Bacillati</taxon>
        <taxon>Bacillota</taxon>
        <taxon>Bacilli</taxon>
        <taxon>Bacillales</taxon>
        <taxon>Bacillaceae</taxon>
        <taxon>Virgibacillus</taxon>
    </lineage>
</organism>
<sequence length="358" mass="38897">MTHSLAPRIEINLAKIAHNAEVLIDLYGSKGIEITGVTKGVCGSPEVASVLINKGIHILSDSKIENIKKMREATLNATFLLLRTPALSEIESVIKYADISLNTELSVIKRLSAAAEKNKTLHKIILMVEMGDLREGIMPENLEEFIEEVLKLAGVKMVGIGANFACFGGVKPNEENMGKLSSLAIEIEEKFSLPLTYVSGGNSANYNWFLTTESTGKINHLRVGESILLGRETLFRTAIPGLYTDAFSFISEVIESKIKPSVPYGEIAQNSFGTSPQFVDRGNIKRAILGVGFQDVLVSGLTPISEIEIIGSSSDHTVIDAKKIDLQVGDEVAFSLNYGSLLSVMTSPHISKKYIDIL</sequence>
<keyword evidence="2" id="KW-0663">Pyridoxal phosphate</keyword>
<dbReference type="InterPro" id="IPR000821">
    <property type="entry name" value="Ala_racemase"/>
</dbReference>
<dbReference type="Proteomes" id="UP001597040">
    <property type="component" value="Unassembled WGS sequence"/>
</dbReference>
<feature type="domain" description="Alanine racemase N-terminal" evidence="4">
    <location>
        <begin position="11"/>
        <end position="227"/>
    </location>
</feature>
<name>A0ABW3LNX7_9BACI</name>
<evidence type="ECO:0000313" key="6">
    <source>
        <dbReference type="Proteomes" id="UP001597040"/>
    </source>
</evidence>